<gene>
    <name evidence="2" type="ORF">MIT9_P0959</name>
</gene>
<reference evidence="3" key="1">
    <citation type="journal article" date="2024" name="Int. J. Syst. Evol. Microbiol.">
        <title>Methylomarinovum tepidoasis sp. nov., a moderately thermophilic methanotroph of the family Methylothermaceae isolated from a deep-sea hydrothermal field.</title>
        <authorList>
            <person name="Hirayama H."/>
            <person name="Takaki Y."/>
            <person name="Abe M."/>
            <person name="Miyazaki M."/>
            <person name="Uematsu K."/>
            <person name="Matsui Y."/>
            <person name="Takai K."/>
        </authorList>
    </citation>
    <scope>NUCLEOTIDE SEQUENCE [LARGE SCALE GENOMIC DNA]</scope>
    <source>
        <strain evidence="3">IT-9</strain>
    </source>
</reference>
<sequence>MRPRAIFLLCFAVAAMTLPKFFNALYAIFVIPGLYSAVWLISNALVLISCYGLWQMRRWGVYLFLVGWGLKLAGILWFPVPQGRSQWLFWFPVIVLLVYLAVVAHYWQDMDGKAQETDAG</sequence>
<proteinExistence type="predicted"/>
<dbReference type="EMBL" id="AP024714">
    <property type="protein sequence ID" value="BCX81381.1"/>
    <property type="molecule type" value="Genomic_DNA"/>
</dbReference>
<dbReference type="AlphaFoldDB" id="A0AAU9C7K5"/>
<evidence type="ECO:0000313" key="3">
    <source>
        <dbReference type="Proteomes" id="UP001321825"/>
    </source>
</evidence>
<feature type="transmembrane region" description="Helical" evidence="1">
    <location>
        <begin position="87"/>
        <end position="107"/>
    </location>
</feature>
<evidence type="ECO:0000313" key="2">
    <source>
        <dbReference type="EMBL" id="BCX81381.1"/>
    </source>
</evidence>
<keyword evidence="3" id="KW-1185">Reference proteome</keyword>
<accession>A0AAU9C7K5</accession>
<dbReference type="RefSeq" id="WP_317706307.1">
    <property type="nucleotide sequence ID" value="NZ_AP024714.1"/>
</dbReference>
<evidence type="ECO:0000256" key="1">
    <source>
        <dbReference type="SAM" id="Phobius"/>
    </source>
</evidence>
<keyword evidence="1" id="KW-1133">Transmembrane helix</keyword>
<protein>
    <submittedName>
        <fullName evidence="2">Uncharacterized protein</fullName>
    </submittedName>
</protein>
<name>A0AAU9C7K5_9GAMM</name>
<keyword evidence="1" id="KW-0472">Membrane</keyword>
<feature type="transmembrane region" description="Helical" evidence="1">
    <location>
        <begin position="34"/>
        <end position="54"/>
    </location>
</feature>
<feature type="transmembrane region" description="Helical" evidence="1">
    <location>
        <begin position="61"/>
        <end position="81"/>
    </location>
</feature>
<dbReference type="KEGG" id="mcau:MIT9_P0959"/>
<dbReference type="Proteomes" id="UP001321825">
    <property type="component" value="Chromosome"/>
</dbReference>
<keyword evidence="1" id="KW-0812">Transmembrane</keyword>
<organism evidence="2 3">
    <name type="scientific">Methylomarinovum caldicuralii</name>
    <dbReference type="NCBI Taxonomy" id="438856"/>
    <lineage>
        <taxon>Bacteria</taxon>
        <taxon>Pseudomonadati</taxon>
        <taxon>Pseudomonadota</taxon>
        <taxon>Gammaproteobacteria</taxon>
        <taxon>Methylococcales</taxon>
        <taxon>Methylothermaceae</taxon>
        <taxon>Methylomarinovum</taxon>
    </lineage>
</organism>